<protein>
    <submittedName>
        <fullName evidence="1">Uncharacterized protein</fullName>
    </submittedName>
</protein>
<accession>A0ACD3A592</accession>
<reference evidence="1 2" key="1">
    <citation type="journal article" date="2019" name="Nat. Ecol. Evol.">
        <title>Megaphylogeny resolves global patterns of mushroom evolution.</title>
        <authorList>
            <person name="Varga T."/>
            <person name="Krizsan K."/>
            <person name="Foldi C."/>
            <person name="Dima B."/>
            <person name="Sanchez-Garcia M."/>
            <person name="Sanchez-Ramirez S."/>
            <person name="Szollosi G.J."/>
            <person name="Szarkandi J.G."/>
            <person name="Papp V."/>
            <person name="Albert L."/>
            <person name="Andreopoulos W."/>
            <person name="Angelini C."/>
            <person name="Antonin V."/>
            <person name="Barry K.W."/>
            <person name="Bougher N.L."/>
            <person name="Buchanan P."/>
            <person name="Buyck B."/>
            <person name="Bense V."/>
            <person name="Catcheside P."/>
            <person name="Chovatia M."/>
            <person name="Cooper J."/>
            <person name="Damon W."/>
            <person name="Desjardin D."/>
            <person name="Finy P."/>
            <person name="Geml J."/>
            <person name="Haridas S."/>
            <person name="Hughes K."/>
            <person name="Justo A."/>
            <person name="Karasinski D."/>
            <person name="Kautmanova I."/>
            <person name="Kiss B."/>
            <person name="Kocsube S."/>
            <person name="Kotiranta H."/>
            <person name="LaButti K.M."/>
            <person name="Lechner B.E."/>
            <person name="Liimatainen K."/>
            <person name="Lipzen A."/>
            <person name="Lukacs Z."/>
            <person name="Mihaltcheva S."/>
            <person name="Morgado L.N."/>
            <person name="Niskanen T."/>
            <person name="Noordeloos M.E."/>
            <person name="Ohm R.A."/>
            <person name="Ortiz-Santana B."/>
            <person name="Ovrebo C."/>
            <person name="Racz N."/>
            <person name="Riley R."/>
            <person name="Savchenko A."/>
            <person name="Shiryaev A."/>
            <person name="Soop K."/>
            <person name="Spirin V."/>
            <person name="Szebenyi C."/>
            <person name="Tomsovsky M."/>
            <person name="Tulloss R.E."/>
            <person name="Uehling J."/>
            <person name="Grigoriev I.V."/>
            <person name="Vagvolgyi C."/>
            <person name="Papp T."/>
            <person name="Martin F.M."/>
            <person name="Miettinen O."/>
            <person name="Hibbett D.S."/>
            <person name="Nagy L.G."/>
        </authorList>
    </citation>
    <scope>NUCLEOTIDE SEQUENCE [LARGE SCALE GENOMIC DNA]</scope>
    <source>
        <strain evidence="1 2">NL-1719</strain>
    </source>
</reference>
<keyword evidence="2" id="KW-1185">Reference proteome</keyword>
<name>A0ACD3A592_9AGAR</name>
<dbReference type="Proteomes" id="UP000308600">
    <property type="component" value="Unassembled WGS sequence"/>
</dbReference>
<gene>
    <name evidence="1" type="ORF">BDN72DRAFT_850197</name>
</gene>
<evidence type="ECO:0000313" key="1">
    <source>
        <dbReference type="EMBL" id="TFK60872.1"/>
    </source>
</evidence>
<evidence type="ECO:0000313" key="2">
    <source>
        <dbReference type="Proteomes" id="UP000308600"/>
    </source>
</evidence>
<sequence>MFRRIKSMRIPFTKKDQRLKGRRLRCYSNQKNEIGASPPPSLETRSLKGYGLATHDPARSIFVPPAPTPTTMRPGNFDLL</sequence>
<dbReference type="EMBL" id="ML208722">
    <property type="protein sequence ID" value="TFK60872.1"/>
    <property type="molecule type" value="Genomic_DNA"/>
</dbReference>
<proteinExistence type="predicted"/>
<organism evidence="1 2">
    <name type="scientific">Pluteus cervinus</name>
    <dbReference type="NCBI Taxonomy" id="181527"/>
    <lineage>
        <taxon>Eukaryota</taxon>
        <taxon>Fungi</taxon>
        <taxon>Dikarya</taxon>
        <taxon>Basidiomycota</taxon>
        <taxon>Agaricomycotina</taxon>
        <taxon>Agaricomycetes</taxon>
        <taxon>Agaricomycetidae</taxon>
        <taxon>Agaricales</taxon>
        <taxon>Pluteineae</taxon>
        <taxon>Pluteaceae</taxon>
        <taxon>Pluteus</taxon>
    </lineage>
</organism>